<dbReference type="KEGG" id="ceh:CEW89_12365"/>
<proteinExistence type="predicted"/>
<sequence length="414" mass="47345">MSEDITKRYLRSKSIENNAIQGFYHIILVEGPLLDEGVNEQRDGFDKIPRENGNADLFDGSPISFEDIYAKLDDKVQELLTPPDWSRDKIVSEVGHDFGVSEEMLSHSNTRVSFGDTPSSVAKRALKNLQEKVVDETASLLSMKEAIARLEPDSDDFRRKVDDLSWQFTASLKTVDMANLSQLVVRRSNMIEVLAMAVKELLRVQTDVQPGERKKNEALIHNIFFPMRKDSTEVSDHDVWLLSEEYHYYDYIASDKRLSQIKLGDELLFEEEIDERVDELLDRMSEENKAVRPDIALFHEEGAVVIVEFKAPGVSLDNHFGDLVEYATLLAAKSKGKLRKFYGYLIGDKINTARLGSFKPLPGAKGWFDTIDIREPETQVGIGQLYSELLYYDDVVERSRKRIGVYRERLKLPN</sequence>
<organism evidence="1 2">
    <name type="scientific">Celeribacter ethanolicus</name>
    <dbReference type="NCBI Taxonomy" id="1758178"/>
    <lineage>
        <taxon>Bacteria</taxon>
        <taxon>Pseudomonadati</taxon>
        <taxon>Pseudomonadota</taxon>
        <taxon>Alphaproteobacteria</taxon>
        <taxon>Rhodobacterales</taxon>
        <taxon>Roseobacteraceae</taxon>
        <taxon>Celeribacter</taxon>
    </lineage>
</organism>
<reference evidence="1 2" key="1">
    <citation type="submission" date="2017-06" db="EMBL/GenBank/DDBJ databases">
        <title>Celeribacter sp. TSPH2 complete genome sequence.</title>
        <authorList>
            <person name="Woo J.-H."/>
            <person name="Kim H.-S."/>
        </authorList>
    </citation>
    <scope>NUCLEOTIDE SEQUENCE [LARGE SCALE GENOMIC DNA]</scope>
    <source>
        <strain evidence="1 2">TSPH2</strain>
    </source>
</reference>
<accession>A0A291GHX8</accession>
<keyword evidence="2" id="KW-1185">Reference proteome</keyword>
<dbReference type="EMBL" id="CP022196">
    <property type="protein sequence ID" value="ATG49815.1"/>
    <property type="molecule type" value="Genomic_DNA"/>
</dbReference>
<dbReference type="Proteomes" id="UP000217935">
    <property type="component" value="Chromosome"/>
</dbReference>
<protein>
    <submittedName>
        <fullName evidence="1">Uncharacterized protein</fullName>
    </submittedName>
</protein>
<name>A0A291GHX8_9RHOB</name>
<gene>
    <name evidence="1" type="ORF">CEW89_12365</name>
</gene>
<evidence type="ECO:0000313" key="1">
    <source>
        <dbReference type="EMBL" id="ATG49815.1"/>
    </source>
</evidence>
<dbReference type="OrthoDB" id="2041081at2"/>
<dbReference type="AlphaFoldDB" id="A0A291GHX8"/>
<evidence type="ECO:0000313" key="2">
    <source>
        <dbReference type="Proteomes" id="UP000217935"/>
    </source>
</evidence>